<evidence type="ECO:0000313" key="5">
    <source>
        <dbReference type="Proteomes" id="UP000325579"/>
    </source>
</evidence>
<dbReference type="PRINTS" id="PR00819">
    <property type="entry name" value="CBXCFQXSUPER"/>
</dbReference>
<organism evidence="4 5">
    <name type="scientific">Aspergillus pseudonomiae</name>
    <dbReference type="NCBI Taxonomy" id="1506151"/>
    <lineage>
        <taxon>Eukaryota</taxon>
        <taxon>Fungi</taxon>
        <taxon>Dikarya</taxon>
        <taxon>Ascomycota</taxon>
        <taxon>Pezizomycotina</taxon>
        <taxon>Eurotiomycetes</taxon>
        <taxon>Eurotiomycetidae</taxon>
        <taxon>Eurotiales</taxon>
        <taxon>Aspergillaceae</taxon>
        <taxon>Aspergillus</taxon>
        <taxon>Aspergillus subgen. Circumdati</taxon>
    </lineage>
</organism>
<dbReference type="GO" id="GO:0005524">
    <property type="term" value="F:ATP binding"/>
    <property type="evidence" value="ECO:0007669"/>
    <property type="project" value="UniProtKB-KW"/>
</dbReference>
<gene>
    <name evidence="4" type="ORF">BDV37DRAFT_279250</name>
</gene>
<sequence>MTKDSGQGRQTSCHWKSSEIEFRDLCRALSPLLQESLPDYRDYAIEFRNLCKVLSPLLLELSAPDDPVERVKDNSPSRLEWIRLKRTEGAQSKYLDKLMQMVGLEDAKAFFLRMRAIVQIAKRQKKELSRDDLAIAIVGNPGIGRSIVERLYHRFLSELRAPGYASCYTRDQTHDLKITLNLPDYSDDELQRIMVRIIAGTQWKVEGGPNGKYMWMMVRLVGSARGPGFRNICALKEAWNRALDRQTERIRQEQSEGRHPDCLLLTREDLIGPDPAKAHRESPAWTKLQAMIGMEAVKSSVQLLFDRATWNYHRLQQGSVPLQSSLNRVFLGPPGTGKTTVATLYGQILADLGLLSSAEVVVKNPSDFIAGYIGHSEHRTKKILKETKGKVLIIDDAYMLYSGARAGAHIQPDDFRVAVIDTLVAELDNTPGNDRCVILLGYEEEMQEMFRKSNPGLARRFALADAFHFTNYTVEQLGQILDLKLNNQGLQVTDEARKVAMQMLEKASERPNFGNGGDVENLLSHATEAYGKRAITPMLESPIDVVLEPEDFDLHHRRHLQAAAKCESRFQDLVGVEEIIVQMQEYQKAVASMRRRGVNPRPYIPFTFVFRGPPGTGKTSTARKVGQIFYDMGFLSAAEVIECSVSDLIASYQGQTGKQVVDLLEQALGKVLFIDEAYRLAAGEHEKQAVDELVDGLTKTRYAQKLIVVLAGYNREMVELMQVNRGLRSRFPTDVVFQPLSAGDCWRLLQRELASVDIQIIEESGGVAKVTGAFSRLRKMECWANARDVKRLAGFLVRQIFSRVEDGKDPHITIEEIYQQLELEESKKRVEKTEAVAAAVPREDAEWPKVMSKLVSRFHRDYKQTEKISALEAAVMHAQEIDCHAF</sequence>
<dbReference type="CDD" id="cd00009">
    <property type="entry name" value="AAA"/>
    <property type="match status" value="2"/>
</dbReference>
<dbReference type="RefSeq" id="XP_031945627.1">
    <property type="nucleotide sequence ID" value="XM_032086290.1"/>
</dbReference>
<dbReference type="InterPro" id="IPR050773">
    <property type="entry name" value="CbxX/CfxQ_RuBisCO_ESX"/>
</dbReference>
<keyword evidence="5" id="KW-1185">Reference proteome</keyword>
<dbReference type="OrthoDB" id="2423195at2759"/>
<dbReference type="InterPro" id="IPR003959">
    <property type="entry name" value="ATPase_AAA_core"/>
</dbReference>
<keyword evidence="3" id="KW-0067">ATP-binding</keyword>
<dbReference type="AlphaFoldDB" id="A0A5N6HYB2"/>
<dbReference type="Gene3D" id="1.10.8.60">
    <property type="match status" value="2"/>
</dbReference>
<dbReference type="Proteomes" id="UP000325579">
    <property type="component" value="Unassembled WGS sequence"/>
</dbReference>
<dbReference type="Pfam" id="PF00004">
    <property type="entry name" value="AAA"/>
    <property type="match status" value="2"/>
</dbReference>
<dbReference type="GO" id="GO:0016887">
    <property type="term" value="F:ATP hydrolysis activity"/>
    <property type="evidence" value="ECO:0007669"/>
    <property type="project" value="InterPro"/>
</dbReference>
<proteinExistence type="inferred from homology"/>
<dbReference type="PANTHER" id="PTHR43392">
    <property type="entry name" value="AAA-TYPE ATPASE FAMILY PROTEIN / ANKYRIN REPEAT FAMILY PROTEIN"/>
    <property type="match status" value="1"/>
</dbReference>
<evidence type="ECO:0000313" key="4">
    <source>
        <dbReference type="EMBL" id="KAE8408308.1"/>
    </source>
</evidence>
<dbReference type="EMBL" id="ML736744">
    <property type="protein sequence ID" value="KAE8408308.1"/>
    <property type="molecule type" value="Genomic_DNA"/>
</dbReference>
<dbReference type="Gene3D" id="3.40.50.300">
    <property type="entry name" value="P-loop containing nucleotide triphosphate hydrolases"/>
    <property type="match status" value="2"/>
</dbReference>
<dbReference type="FunFam" id="3.40.50.300:FF:000216">
    <property type="entry name" value="Type VII secretion ATPase EccA"/>
    <property type="match status" value="2"/>
</dbReference>
<keyword evidence="2" id="KW-0547">Nucleotide-binding</keyword>
<protein>
    <submittedName>
        <fullName evidence="4">P-loop containing nucleoside triphosphate hydrolase protein</fullName>
    </submittedName>
</protein>
<dbReference type="InterPro" id="IPR027417">
    <property type="entry name" value="P-loop_NTPase"/>
</dbReference>
<evidence type="ECO:0000256" key="1">
    <source>
        <dbReference type="ARBA" id="ARBA00010378"/>
    </source>
</evidence>
<evidence type="ECO:0000256" key="2">
    <source>
        <dbReference type="ARBA" id="ARBA00022741"/>
    </source>
</evidence>
<keyword evidence="4" id="KW-0378">Hydrolase</keyword>
<dbReference type="GeneID" id="43670981"/>
<dbReference type="Pfam" id="PF17866">
    <property type="entry name" value="AAA_lid_6"/>
    <property type="match status" value="1"/>
</dbReference>
<dbReference type="InterPro" id="IPR003593">
    <property type="entry name" value="AAA+_ATPase"/>
</dbReference>
<dbReference type="SUPFAM" id="SSF52540">
    <property type="entry name" value="P-loop containing nucleoside triphosphate hydrolases"/>
    <property type="match status" value="2"/>
</dbReference>
<reference evidence="4 5" key="1">
    <citation type="submission" date="2019-04" db="EMBL/GenBank/DDBJ databases">
        <authorList>
            <consortium name="DOE Joint Genome Institute"/>
            <person name="Mondo S."/>
            <person name="Kjaerbolling I."/>
            <person name="Vesth T."/>
            <person name="Frisvad J.C."/>
            <person name="Nybo J.L."/>
            <person name="Theobald S."/>
            <person name="Kildgaard S."/>
            <person name="Isbrandt T."/>
            <person name="Kuo A."/>
            <person name="Sato A."/>
            <person name="Lyhne E.K."/>
            <person name="Kogle M.E."/>
            <person name="Wiebenga A."/>
            <person name="Kun R.S."/>
            <person name="Lubbers R.J."/>
            <person name="Makela M.R."/>
            <person name="Barry K."/>
            <person name="Chovatia M."/>
            <person name="Clum A."/>
            <person name="Daum C."/>
            <person name="Haridas S."/>
            <person name="He G."/>
            <person name="LaButti K."/>
            <person name="Lipzen A."/>
            <person name="Riley R."/>
            <person name="Salamov A."/>
            <person name="Simmons B.A."/>
            <person name="Magnuson J.K."/>
            <person name="Henrissat B."/>
            <person name="Mortensen U.H."/>
            <person name="Larsen T.O."/>
            <person name="Devries R.P."/>
            <person name="Grigoriev I.V."/>
            <person name="Machida M."/>
            <person name="Baker S.E."/>
            <person name="Andersen M.R."/>
            <person name="Cantor M.N."/>
            <person name="Hua S.X."/>
        </authorList>
    </citation>
    <scope>NUCLEOTIDE SEQUENCE [LARGE SCALE GENOMIC DNA]</scope>
    <source>
        <strain evidence="4 5">CBS 119388</strain>
    </source>
</reference>
<accession>A0A5N7DS10</accession>
<comment type="similarity">
    <text evidence="1">Belongs to the CbxX/CfxQ family.</text>
</comment>
<name>A0A5N6HYB2_9EURO</name>
<accession>A0A5N6HYB2</accession>
<evidence type="ECO:0000256" key="3">
    <source>
        <dbReference type="ARBA" id="ARBA00022840"/>
    </source>
</evidence>
<dbReference type="InterPro" id="IPR000641">
    <property type="entry name" value="CbxX/CfxQ"/>
</dbReference>
<dbReference type="SMART" id="SM00382">
    <property type="entry name" value="AAA"/>
    <property type="match status" value="2"/>
</dbReference>
<dbReference type="InterPro" id="IPR041627">
    <property type="entry name" value="AAA_lid_6"/>
</dbReference>
<dbReference type="PANTHER" id="PTHR43392:SF2">
    <property type="entry name" value="AAA-TYPE ATPASE FAMILY PROTEIN _ ANKYRIN REPEAT FAMILY PROTEIN"/>
    <property type="match status" value="1"/>
</dbReference>